<keyword evidence="2" id="KW-1185">Reference proteome</keyword>
<dbReference type="AlphaFoldDB" id="A0A4Y3M5P6"/>
<evidence type="ECO:0000313" key="2">
    <source>
        <dbReference type="Proteomes" id="UP000320772"/>
    </source>
</evidence>
<accession>A0A4Y3M5P6</accession>
<name>A0A4Y3M5P6_9PROT</name>
<gene>
    <name evidence="1" type="ORF">GRO01_14900</name>
</gene>
<dbReference type="STRING" id="586239.AD943_08835"/>
<reference evidence="1 2" key="1">
    <citation type="submission" date="2019-06" db="EMBL/GenBank/DDBJ databases">
        <title>Whole genome shotgun sequence of Gluconobacter roseus NBRC 3990.</title>
        <authorList>
            <person name="Hosoyama A."/>
            <person name="Uohara A."/>
            <person name="Ohji S."/>
            <person name="Ichikawa N."/>
        </authorList>
    </citation>
    <scope>NUCLEOTIDE SEQUENCE [LARGE SCALE GENOMIC DNA]</scope>
    <source>
        <strain evidence="1 2">NBRC 3990</strain>
    </source>
</reference>
<dbReference type="EMBL" id="BJLY01000002">
    <property type="protein sequence ID" value="GEB03914.1"/>
    <property type="molecule type" value="Genomic_DNA"/>
</dbReference>
<proteinExistence type="predicted"/>
<dbReference type="RefSeq" id="WP_062509946.1">
    <property type="nucleotide sequence ID" value="NZ_BAQZ01000003.1"/>
</dbReference>
<organism evidence="1 2">
    <name type="scientific">Gluconobacter roseus NBRC 3990</name>
    <dbReference type="NCBI Taxonomy" id="1307950"/>
    <lineage>
        <taxon>Bacteria</taxon>
        <taxon>Pseudomonadati</taxon>
        <taxon>Pseudomonadota</taxon>
        <taxon>Alphaproteobacteria</taxon>
        <taxon>Acetobacterales</taxon>
        <taxon>Acetobacteraceae</taxon>
        <taxon>Gluconobacter</taxon>
    </lineage>
</organism>
<comment type="caution">
    <text evidence="1">The sequence shown here is derived from an EMBL/GenBank/DDBJ whole genome shotgun (WGS) entry which is preliminary data.</text>
</comment>
<sequence>MSNHTKLIQEIEDYVSRRGIAETTFGRMAAGDSYFVSRLRKGGSLLVRTEERVRKFMAAPFEKKAAPPAKEPANA</sequence>
<dbReference type="Proteomes" id="UP000320772">
    <property type="component" value="Unassembled WGS sequence"/>
</dbReference>
<protein>
    <submittedName>
        <fullName evidence="1">Uncharacterized protein</fullName>
    </submittedName>
</protein>
<evidence type="ECO:0000313" key="1">
    <source>
        <dbReference type="EMBL" id="GEB03914.1"/>
    </source>
</evidence>